<gene>
    <name evidence="2" type="ORF">TEQG_03593</name>
</gene>
<feature type="transmembrane region" description="Helical" evidence="1">
    <location>
        <begin position="58"/>
        <end position="81"/>
    </location>
</feature>
<keyword evidence="1" id="KW-0812">Transmembrane</keyword>
<proteinExistence type="predicted"/>
<evidence type="ECO:0000313" key="2">
    <source>
        <dbReference type="EMBL" id="EGE04392.1"/>
    </source>
</evidence>
<dbReference type="EMBL" id="DS995733">
    <property type="protein sequence ID" value="EGE04392.1"/>
    <property type="molecule type" value="Genomic_DNA"/>
</dbReference>
<protein>
    <submittedName>
        <fullName evidence="2">Uncharacterized protein</fullName>
    </submittedName>
</protein>
<keyword evidence="1" id="KW-1133">Transmembrane helix</keyword>
<organism evidence="2 3">
    <name type="scientific">Trichophyton equinum (strain ATCC MYA-4606 / CBS 127.97)</name>
    <name type="common">Horse ringworm fungus</name>
    <dbReference type="NCBI Taxonomy" id="559882"/>
    <lineage>
        <taxon>Eukaryota</taxon>
        <taxon>Fungi</taxon>
        <taxon>Dikarya</taxon>
        <taxon>Ascomycota</taxon>
        <taxon>Pezizomycotina</taxon>
        <taxon>Eurotiomycetes</taxon>
        <taxon>Eurotiomycetidae</taxon>
        <taxon>Onygenales</taxon>
        <taxon>Arthrodermataceae</taxon>
        <taxon>Trichophyton</taxon>
    </lineage>
</organism>
<sequence length="100" mass="11272">MDTLSAGMEVERRNRLSAKASSDFIMTIDRRPLLMQVNITSIDTKASTEVNYKPHPDFMVWPFTLPACCHASCFLFLFGWGERDAFGASLRRAEGILNKA</sequence>
<evidence type="ECO:0000256" key="1">
    <source>
        <dbReference type="SAM" id="Phobius"/>
    </source>
</evidence>
<keyword evidence="3" id="KW-1185">Reference proteome</keyword>
<dbReference type="AlphaFoldDB" id="F2PR74"/>
<evidence type="ECO:0000313" key="3">
    <source>
        <dbReference type="Proteomes" id="UP000009169"/>
    </source>
</evidence>
<reference evidence="3" key="1">
    <citation type="journal article" date="2012" name="MBio">
        <title>Comparative genome analysis of Trichophyton rubrum and related dermatophytes reveals candidate genes involved in infection.</title>
        <authorList>
            <person name="Martinez D.A."/>
            <person name="Oliver B.G."/>
            <person name="Graeser Y."/>
            <person name="Goldberg J.M."/>
            <person name="Li W."/>
            <person name="Martinez-Rossi N.M."/>
            <person name="Monod M."/>
            <person name="Shelest E."/>
            <person name="Barton R.C."/>
            <person name="Birch E."/>
            <person name="Brakhage A.A."/>
            <person name="Chen Z."/>
            <person name="Gurr S.J."/>
            <person name="Heiman D."/>
            <person name="Heitman J."/>
            <person name="Kosti I."/>
            <person name="Rossi A."/>
            <person name="Saif S."/>
            <person name="Samalova M."/>
            <person name="Saunders C.W."/>
            <person name="Shea T."/>
            <person name="Summerbell R.C."/>
            <person name="Xu J."/>
            <person name="Young S."/>
            <person name="Zeng Q."/>
            <person name="Birren B.W."/>
            <person name="Cuomo C.A."/>
            <person name="White T.C."/>
        </authorList>
    </citation>
    <scope>NUCLEOTIDE SEQUENCE [LARGE SCALE GENOMIC DNA]</scope>
    <source>
        <strain evidence="3">ATCC MYA-4606 / CBS 127.97</strain>
    </source>
</reference>
<dbReference type="Proteomes" id="UP000009169">
    <property type="component" value="Unassembled WGS sequence"/>
</dbReference>
<name>F2PR74_TRIEC</name>
<accession>F2PR74</accession>
<keyword evidence="1" id="KW-0472">Membrane</keyword>
<dbReference type="VEuPathDB" id="FungiDB:TEQG_03593"/>
<dbReference type="HOGENOM" id="CLU_2308047_0_0_1"/>